<feature type="domain" description="Alpha/beta hydrolase fold-3" evidence="3">
    <location>
        <begin position="66"/>
        <end position="250"/>
    </location>
</feature>
<keyword evidence="1" id="KW-0378">Hydrolase</keyword>
<feature type="chain" id="PRO_5008389926" description="Alpha/beta hydrolase fold-3 domain-containing protein" evidence="2">
    <location>
        <begin position="26"/>
        <end position="283"/>
    </location>
</feature>
<evidence type="ECO:0000259" key="3">
    <source>
        <dbReference type="Pfam" id="PF07859"/>
    </source>
</evidence>
<dbReference type="Gene3D" id="3.40.50.1820">
    <property type="entry name" value="alpha/beta hydrolase"/>
    <property type="match status" value="1"/>
</dbReference>
<keyword evidence="5" id="KW-1185">Reference proteome</keyword>
<proteinExistence type="predicted"/>
<dbReference type="InterPro" id="IPR029058">
    <property type="entry name" value="AB_hydrolase_fold"/>
</dbReference>
<evidence type="ECO:0000313" key="5">
    <source>
        <dbReference type="Proteomes" id="UP000077667"/>
    </source>
</evidence>
<evidence type="ECO:0000256" key="2">
    <source>
        <dbReference type="SAM" id="SignalP"/>
    </source>
</evidence>
<gene>
    <name evidence="4" type="ORF">A8C56_20515</name>
</gene>
<dbReference type="KEGG" id="nia:A8C56_20515"/>
<dbReference type="SUPFAM" id="SSF53474">
    <property type="entry name" value="alpha/beta-Hydrolases"/>
    <property type="match status" value="1"/>
</dbReference>
<feature type="signal peptide" evidence="2">
    <location>
        <begin position="1"/>
        <end position="25"/>
    </location>
</feature>
<dbReference type="STRING" id="1176587.A8C56_20515"/>
<dbReference type="AlphaFoldDB" id="A0A1A9I5V8"/>
<dbReference type="OrthoDB" id="9794725at2"/>
<keyword evidence="2" id="KW-0732">Signal</keyword>
<evidence type="ECO:0000256" key="1">
    <source>
        <dbReference type="ARBA" id="ARBA00022801"/>
    </source>
</evidence>
<dbReference type="PANTHER" id="PTHR48081">
    <property type="entry name" value="AB HYDROLASE SUPERFAMILY PROTEIN C4A8.06C"/>
    <property type="match status" value="1"/>
</dbReference>
<dbReference type="GO" id="GO:0016787">
    <property type="term" value="F:hydrolase activity"/>
    <property type="evidence" value="ECO:0007669"/>
    <property type="project" value="UniProtKB-KW"/>
</dbReference>
<dbReference type="EMBL" id="CP015772">
    <property type="protein sequence ID" value="ANH83048.1"/>
    <property type="molecule type" value="Genomic_DNA"/>
</dbReference>
<dbReference type="Proteomes" id="UP000077667">
    <property type="component" value="Chromosome"/>
</dbReference>
<dbReference type="RefSeq" id="WP_067760255.1">
    <property type="nucleotide sequence ID" value="NZ_CP015772.1"/>
</dbReference>
<dbReference type="InterPro" id="IPR050300">
    <property type="entry name" value="GDXG_lipolytic_enzyme"/>
</dbReference>
<accession>A0A1A9I5V8</accession>
<dbReference type="InterPro" id="IPR013094">
    <property type="entry name" value="AB_hydrolase_3"/>
</dbReference>
<organism evidence="4 5">
    <name type="scientific">Niabella ginsenosidivorans</name>
    <dbReference type="NCBI Taxonomy" id="1176587"/>
    <lineage>
        <taxon>Bacteria</taxon>
        <taxon>Pseudomonadati</taxon>
        <taxon>Bacteroidota</taxon>
        <taxon>Chitinophagia</taxon>
        <taxon>Chitinophagales</taxon>
        <taxon>Chitinophagaceae</taxon>
        <taxon>Niabella</taxon>
    </lineage>
</organism>
<dbReference type="Pfam" id="PF07859">
    <property type="entry name" value="Abhydrolase_3"/>
    <property type="match status" value="1"/>
</dbReference>
<dbReference type="PANTHER" id="PTHR48081:SF6">
    <property type="entry name" value="PEPTIDASE S9 PROLYL OLIGOPEPTIDASE CATALYTIC DOMAIN-CONTAINING PROTEIN"/>
    <property type="match status" value="1"/>
</dbReference>
<name>A0A1A9I5V8_9BACT</name>
<protein>
    <recommendedName>
        <fullName evidence="3">Alpha/beta hydrolase fold-3 domain-containing protein</fullName>
    </recommendedName>
</protein>
<evidence type="ECO:0000313" key="4">
    <source>
        <dbReference type="EMBL" id="ANH83048.1"/>
    </source>
</evidence>
<sequence>MKKNTCLKIAVLLFLVMAGSLPVKAQQYRELLLWPELQGVKTADTALLKVYLPAKSNGMAVIACPGGGYSFLALEKEGTGFASYFNDLGIALIVLKYRLPNGHPDVPLNDAKKAMHVVKKHAAEWHIDLDKIGIMGASAGGHLAATLCTHASDGERPAFQVLLYPVISMKKELCHAGSRKSFLGNKPTNRGINYFSNELQVTSQTPRAFIVVSDDDKTVSPLNSVRYYEALHRMKIPAELHVYPEGGHGWGLNDHFLYKKDWTKALTEWLRLLPGNREQENGR</sequence>
<reference evidence="4 5" key="1">
    <citation type="submission" date="2016-05" db="EMBL/GenBank/DDBJ databases">
        <title>Niabella ginsenosidivorans BS26 whole genome sequencing.</title>
        <authorList>
            <person name="Im W.T."/>
            <person name="Siddiqi M.Z."/>
        </authorList>
    </citation>
    <scope>NUCLEOTIDE SEQUENCE [LARGE SCALE GENOMIC DNA]</scope>
    <source>
        <strain evidence="4 5">BS26</strain>
    </source>
</reference>